<organism evidence="1 2">
    <name type="scientific">Halobacillus dabanensis</name>
    <dbReference type="NCBI Taxonomy" id="240302"/>
    <lineage>
        <taxon>Bacteria</taxon>
        <taxon>Bacillati</taxon>
        <taxon>Bacillota</taxon>
        <taxon>Bacilli</taxon>
        <taxon>Bacillales</taxon>
        <taxon>Bacillaceae</taxon>
        <taxon>Halobacillus</taxon>
    </lineage>
</organism>
<accession>A0A1I3YWX9</accession>
<dbReference type="RefSeq" id="WP_075037795.1">
    <property type="nucleotide sequence ID" value="NZ_FOSB01000012.1"/>
</dbReference>
<dbReference type="Pfam" id="PF14179">
    <property type="entry name" value="YppG"/>
    <property type="match status" value="1"/>
</dbReference>
<sequence>MYTYYPHYPYYNYNGWYRYPTTPPYDQNTYQQMYNNQGNVWGFENYNQSMYGFQNPYMNSYNYTGYTETGNGTPPSFNVGAMSKGVMNYFQNEEGQLDFDKMMSTTGQVMKTVKEVSPIVKGIGTFVKGIK</sequence>
<evidence type="ECO:0000313" key="2">
    <source>
        <dbReference type="Proteomes" id="UP000183557"/>
    </source>
</evidence>
<keyword evidence="2" id="KW-1185">Reference proteome</keyword>
<reference evidence="2" key="1">
    <citation type="submission" date="2016-10" db="EMBL/GenBank/DDBJ databases">
        <authorList>
            <person name="Varghese N."/>
            <person name="Submissions S."/>
        </authorList>
    </citation>
    <scope>NUCLEOTIDE SEQUENCE [LARGE SCALE GENOMIC DNA]</scope>
    <source>
        <strain evidence="2">CGMCC 1.3704</strain>
    </source>
</reference>
<dbReference type="Proteomes" id="UP000183557">
    <property type="component" value="Unassembled WGS sequence"/>
</dbReference>
<dbReference type="AlphaFoldDB" id="A0A1I3YWX9"/>
<dbReference type="InterPro" id="IPR025555">
    <property type="entry name" value="YppG"/>
</dbReference>
<dbReference type="EMBL" id="FOSB01000012">
    <property type="protein sequence ID" value="SFK36335.1"/>
    <property type="molecule type" value="Genomic_DNA"/>
</dbReference>
<dbReference type="OrthoDB" id="2456726at2"/>
<gene>
    <name evidence="1" type="ORF">SAMN04487936_11246</name>
</gene>
<proteinExistence type="predicted"/>
<name>A0A1I3YWX9_HALDA</name>
<protein>
    <submittedName>
        <fullName evidence="1">YppG-like protein</fullName>
    </submittedName>
</protein>
<evidence type="ECO:0000313" key="1">
    <source>
        <dbReference type="EMBL" id="SFK36335.1"/>
    </source>
</evidence>